<name>A0A6C0AEA4_9ZZZZ</name>
<dbReference type="EMBL" id="MN740593">
    <property type="protein sequence ID" value="QHS77773.1"/>
    <property type="molecule type" value="Genomic_DNA"/>
</dbReference>
<protein>
    <submittedName>
        <fullName evidence="1">Uncharacterized protein</fullName>
    </submittedName>
</protein>
<evidence type="ECO:0000313" key="1">
    <source>
        <dbReference type="EMBL" id="QHS77773.1"/>
    </source>
</evidence>
<reference evidence="1" key="1">
    <citation type="journal article" date="2020" name="Nature">
        <title>Giant virus diversity and host interactions through global metagenomics.</title>
        <authorList>
            <person name="Schulz F."/>
            <person name="Roux S."/>
            <person name="Paez-Espino D."/>
            <person name="Jungbluth S."/>
            <person name="Walsh D.A."/>
            <person name="Denef V.J."/>
            <person name="McMahon K.D."/>
            <person name="Konstantinidis K.T."/>
            <person name="Eloe-Fadrosh E.A."/>
            <person name="Kyrpides N.C."/>
            <person name="Woyke T."/>
        </authorList>
    </citation>
    <scope>NUCLEOTIDE SEQUENCE</scope>
    <source>
        <strain evidence="1">GVMAG-S-1021933-23</strain>
    </source>
</reference>
<accession>A0A6C0AEA4</accession>
<sequence>MSTYLEFISYACIQKLNKIFVFILLDASFESNSENKNLSEKFESMDLFIKTKADYLARKIIKIKISDNIIEIINNFNSKFKDNKYNFDLKDKYVNYDEEFYIYKEKITNKINKIFYSEIPKFENLDNNSKNKISEIIGDKLFFELLKMNYKVIMLENKKFFYQG</sequence>
<organism evidence="1">
    <name type="scientific">viral metagenome</name>
    <dbReference type="NCBI Taxonomy" id="1070528"/>
    <lineage>
        <taxon>unclassified sequences</taxon>
        <taxon>metagenomes</taxon>
        <taxon>organismal metagenomes</taxon>
    </lineage>
</organism>
<proteinExistence type="predicted"/>
<dbReference type="AlphaFoldDB" id="A0A6C0AEA4"/>